<feature type="compositionally biased region" description="Basic and acidic residues" evidence="2">
    <location>
        <begin position="88"/>
        <end position="99"/>
    </location>
</feature>
<evidence type="ECO:0000313" key="4">
    <source>
        <dbReference type="Proteomes" id="UP000198611"/>
    </source>
</evidence>
<evidence type="ECO:0000256" key="2">
    <source>
        <dbReference type="SAM" id="MobiDB-lite"/>
    </source>
</evidence>
<dbReference type="STRING" id="1123397.SAMN05660831_01356"/>
<gene>
    <name evidence="3" type="ORF">SAMN05660831_01356</name>
</gene>
<evidence type="ECO:0000256" key="1">
    <source>
        <dbReference type="SAM" id="Coils"/>
    </source>
</evidence>
<reference evidence="3 4" key="1">
    <citation type="submission" date="2016-10" db="EMBL/GenBank/DDBJ databases">
        <authorList>
            <person name="de Groot N.N."/>
        </authorList>
    </citation>
    <scope>NUCLEOTIDE SEQUENCE [LARGE SCALE GENOMIC DNA]</scope>
    <source>
        <strain evidence="3 4">HL3</strain>
    </source>
</reference>
<feature type="coiled-coil region" evidence="1">
    <location>
        <begin position="388"/>
        <end position="415"/>
    </location>
</feature>
<dbReference type="EMBL" id="FOMJ01000003">
    <property type="protein sequence ID" value="SFD26824.1"/>
    <property type="molecule type" value="Genomic_DNA"/>
</dbReference>
<protein>
    <recommendedName>
        <fullName evidence="5">Tetratricopeptide repeat-containing protein</fullName>
    </recommendedName>
</protein>
<feature type="region of interest" description="Disordered" evidence="2">
    <location>
        <begin position="76"/>
        <end position="143"/>
    </location>
</feature>
<keyword evidence="4" id="KW-1185">Reference proteome</keyword>
<evidence type="ECO:0008006" key="5">
    <source>
        <dbReference type="Google" id="ProtNLM"/>
    </source>
</evidence>
<evidence type="ECO:0000313" key="3">
    <source>
        <dbReference type="EMBL" id="SFD26824.1"/>
    </source>
</evidence>
<dbReference type="SUPFAM" id="SSF48452">
    <property type="entry name" value="TPR-like"/>
    <property type="match status" value="1"/>
</dbReference>
<feature type="compositionally biased region" description="Basic and acidic residues" evidence="2">
    <location>
        <begin position="111"/>
        <end position="143"/>
    </location>
</feature>
<proteinExistence type="predicted"/>
<accession>A0A1I1QXG8</accession>
<dbReference type="RefSeq" id="WP_143613195.1">
    <property type="nucleotide sequence ID" value="NZ_FOMJ01000003.1"/>
</dbReference>
<keyword evidence="1" id="KW-0175">Coiled coil</keyword>
<dbReference type="InterPro" id="IPR011990">
    <property type="entry name" value="TPR-like_helical_dom_sf"/>
</dbReference>
<name>A0A1I1QXG8_9GAMM</name>
<dbReference type="Proteomes" id="UP000198611">
    <property type="component" value="Unassembled WGS sequence"/>
</dbReference>
<organism evidence="3 4">
    <name type="scientific">Thiohalospira halophila DSM 15071</name>
    <dbReference type="NCBI Taxonomy" id="1123397"/>
    <lineage>
        <taxon>Bacteria</taxon>
        <taxon>Pseudomonadati</taxon>
        <taxon>Pseudomonadota</taxon>
        <taxon>Gammaproteobacteria</taxon>
        <taxon>Thiohalospirales</taxon>
        <taxon>Thiohalospiraceae</taxon>
        <taxon>Thiohalospira</taxon>
    </lineage>
</organism>
<dbReference type="Gene3D" id="1.25.40.10">
    <property type="entry name" value="Tetratricopeptide repeat domain"/>
    <property type="match status" value="1"/>
</dbReference>
<sequence>MNENHYLEVFKLLLDFIESNKWALIILTFLVFSRNHIGPFMQRMTRFAMSWKAGSGGLEVSADPAGNRADNETHTALEGYQEPSAENIESRDSNSEENRLQQSPPAPNKHWLSEVIDKLKEGREEEAERAFHAGKTKSSDRTTHSMEEAIYQHARFVHGNRSDAKQILIGRSNSAASGEEKFNYLIWLDKLYQRISAFNDSENLWVEFINSSEDTTLIDKASIKLSEVYRETGNLQKAKKVLFERILGRGYEDCPAIYEEIARLCVIEKDHECAATSFEISLASNEDNKELLFSAAYQQSESNIQILSFLNYQTLLRLDPNNSSALNNIAISEGDLGLPGKKYEKFVRAEEEGSTLATANIAQLMINVGMFDEAERKLRWAMAQENAHENVGEVYSKLEKEREREREKAEKLSQFGRKKRGEFRKYGNHRLGFEDNENAFLNITKGPNNEAVETKVDEGIINSKWLERAPGVLDSEEEYEVTVTGKIIGRSAKVIYNKKRKGTFHGLSLGNKESFSAFSYVDSASGEWIIFSLDSEKDKEIILT</sequence>
<dbReference type="AlphaFoldDB" id="A0A1I1QXG8"/>